<proteinExistence type="predicted"/>
<organism evidence="1">
    <name type="scientific">Siphoviridae sp. ctaDn21</name>
    <dbReference type="NCBI Taxonomy" id="2825563"/>
    <lineage>
        <taxon>Viruses</taxon>
        <taxon>Duplodnaviria</taxon>
        <taxon>Heunggongvirae</taxon>
        <taxon>Uroviricota</taxon>
        <taxon>Caudoviricetes</taxon>
    </lineage>
</organism>
<dbReference type="EMBL" id="BK016144">
    <property type="protein sequence ID" value="DAF98281.1"/>
    <property type="molecule type" value="Genomic_DNA"/>
</dbReference>
<evidence type="ECO:0000313" key="1">
    <source>
        <dbReference type="EMBL" id="DAF98281.1"/>
    </source>
</evidence>
<sequence>MNEDRFNILPEDILNFIGITNTKDPDFYDCLLARLVSSYTKKELAYRGLSFGDFLAELQSQSLAYLGK</sequence>
<accession>A0A8S5UUX6</accession>
<protein>
    <submittedName>
        <fullName evidence="1">Uncharacterized protein</fullName>
    </submittedName>
</protein>
<name>A0A8S5UUX6_9CAUD</name>
<reference evidence="1" key="1">
    <citation type="journal article" date="2021" name="Proc. Natl. Acad. Sci. U.S.A.">
        <title>A Catalog of Tens of Thousands of Viruses from Human Metagenomes Reveals Hidden Associations with Chronic Diseases.</title>
        <authorList>
            <person name="Tisza M.J."/>
            <person name="Buck C.B."/>
        </authorList>
    </citation>
    <scope>NUCLEOTIDE SEQUENCE</scope>
    <source>
        <strain evidence="1">CtaDn21</strain>
    </source>
</reference>